<gene>
    <name evidence="1" type="ORF">VA7868_03494</name>
</gene>
<organism evidence="1 2">
    <name type="scientific">Vibrio aerogenes CECT 7868</name>
    <dbReference type="NCBI Taxonomy" id="1216006"/>
    <lineage>
        <taxon>Bacteria</taxon>
        <taxon>Pseudomonadati</taxon>
        <taxon>Pseudomonadota</taxon>
        <taxon>Gammaproteobacteria</taxon>
        <taxon>Vibrionales</taxon>
        <taxon>Vibrionaceae</taxon>
        <taxon>Vibrio</taxon>
    </lineage>
</organism>
<dbReference type="AlphaFoldDB" id="A0A1M6A6X3"/>
<sequence length="61" mass="6759">MTNRIKVRAADLFARANAPAGLTNGFRISLGGFHSRLEFDQGVAAFEQVLLQLNHYQDVVI</sequence>
<name>A0A1M6A6X3_9VIBR</name>
<dbReference type="STRING" id="1216006.VA7868_03494"/>
<accession>A0A1M6A6X3</accession>
<protein>
    <submittedName>
        <fullName evidence="1">Uncharacterized protein</fullName>
    </submittedName>
</protein>
<dbReference type="EMBL" id="FQXZ01000039">
    <property type="protein sequence ID" value="SHI32157.1"/>
    <property type="molecule type" value="Genomic_DNA"/>
</dbReference>
<evidence type="ECO:0000313" key="1">
    <source>
        <dbReference type="EMBL" id="SHI32157.1"/>
    </source>
</evidence>
<reference evidence="1 2" key="1">
    <citation type="submission" date="2016-11" db="EMBL/GenBank/DDBJ databases">
        <authorList>
            <person name="Jaros S."/>
            <person name="Januszkiewicz K."/>
            <person name="Wedrychowicz H."/>
        </authorList>
    </citation>
    <scope>NUCLEOTIDE SEQUENCE [LARGE SCALE GENOMIC DNA]</scope>
    <source>
        <strain evidence="1 2">CECT 7868</strain>
    </source>
</reference>
<keyword evidence="2" id="KW-1185">Reference proteome</keyword>
<dbReference type="Proteomes" id="UP000184608">
    <property type="component" value="Unassembled WGS sequence"/>
</dbReference>
<evidence type="ECO:0000313" key="2">
    <source>
        <dbReference type="Proteomes" id="UP000184608"/>
    </source>
</evidence>
<dbReference type="RefSeq" id="WP_073605101.1">
    <property type="nucleotide sequence ID" value="NZ_FQXZ01000039.1"/>
</dbReference>
<proteinExistence type="predicted"/>